<gene>
    <name evidence="10" type="ORF">AAHA92_19581</name>
</gene>
<evidence type="ECO:0000313" key="10">
    <source>
        <dbReference type="EMBL" id="KAL1551781.1"/>
    </source>
</evidence>
<dbReference type="AlphaFoldDB" id="A0ABD1H5U4"/>
<comment type="caution">
    <text evidence="10">The sequence shown here is derived from an EMBL/GenBank/DDBJ whole genome shotgun (WGS) entry which is preliminary data.</text>
</comment>
<dbReference type="GO" id="GO:0016020">
    <property type="term" value="C:membrane"/>
    <property type="evidence" value="ECO:0007669"/>
    <property type="project" value="UniProtKB-SubCell"/>
</dbReference>
<dbReference type="SUPFAM" id="SSF48403">
    <property type="entry name" value="Ankyrin repeat"/>
    <property type="match status" value="1"/>
</dbReference>
<keyword evidence="3" id="KW-0677">Repeat</keyword>
<feature type="transmembrane region" description="Helical" evidence="8">
    <location>
        <begin position="243"/>
        <end position="264"/>
    </location>
</feature>
<evidence type="ECO:0000256" key="3">
    <source>
        <dbReference type="ARBA" id="ARBA00022737"/>
    </source>
</evidence>
<dbReference type="InterPro" id="IPR026961">
    <property type="entry name" value="PGG_dom"/>
</dbReference>
<feature type="transmembrane region" description="Helical" evidence="8">
    <location>
        <begin position="334"/>
        <end position="355"/>
    </location>
</feature>
<evidence type="ECO:0000256" key="5">
    <source>
        <dbReference type="ARBA" id="ARBA00023043"/>
    </source>
</evidence>
<dbReference type="SMART" id="SM00248">
    <property type="entry name" value="ANK"/>
    <property type="match status" value="5"/>
</dbReference>
<evidence type="ECO:0000256" key="1">
    <source>
        <dbReference type="ARBA" id="ARBA00004141"/>
    </source>
</evidence>
<organism evidence="10 11">
    <name type="scientific">Salvia divinorum</name>
    <name type="common">Maria pastora</name>
    <name type="synonym">Diviner's sage</name>
    <dbReference type="NCBI Taxonomy" id="28513"/>
    <lineage>
        <taxon>Eukaryota</taxon>
        <taxon>Viridiplantae</taxon>
        <taxon>Streptophyta</taxon>
        <taxon>Embryophyta</taxon>
        <taxon>Tracheophyta</taxon>
        <taxon>Spermatophyta</taxon>
        <taxon>Magnoliopsida</taxon>
        <taxon>eudicotyledons</taxon>
        <taxon>Gunneridae</taxon>
        <taxon>Pentapetalae</taxon>
        <taxon>asterids</taxon>
        <taxon>lamiids</taxon>
        <taxon>Lamiales</taxon>
        <taxon>Lamiaceae</taxon>
        <taxon>Nepetoideae</taxon>
        <taxon>Mentheae</taxon>
        <taxon>Salviinae</taxon>
        <taxon>Salvia</taxon>
        <taxon>Salvia subgen. Calosphace</taxon>
    </lineage>
</organism>
<dbReference type="Pfam" id="PF13962">
    <property type="entry name" value="PGG"/>
    <property type="match status" value="1"/>
</dbReference>
<dbReference type="PANTHER" id="PTHR24186">
    <property type="entry name" value="PROTEIN PHOSPHATASE 1 REGULATORY SUBUNIT"/>
    <property type="match status" value="1"/>
</dbReference>
<dbReference type="Gene3D" id="1.25.40.20">
    <property type="entry name" value="Ankyrin repeat-containing domain"/>
    <property type="match status" value="2"/>
</dbReference>
<comment type="subcellular location">
    <subcellularLocation>
        <location evidence="1">Membrane</location>
        <topology evidence="1">Multi-pass membrane protein</topology>
    </subcellularLocation>
</comment>
<evidence type="ECO:0000256" key="4">
    <source>
        <dbReference type="ARBA" id="ARBA00022989"/>
    </source>
</evidence>
<evidence type="ECO:0000259" key="9">
    <source>
        <dbReference type="Pfam" id="PF13962"/>
    </source>
</evidence>
<dbReference type="PROSITE" id="PS50088">
    <property type="entry name" value="ANK_REPEAT"/>
    <property type="match status" value="1"/>
</dbReference>
<evidence type="ECO:0000256" key="6">
    <source>
        <dbReference type="ARBA" id="ARBA00023136"/>
    </source>
</evidence>
<proteinExistence type="predicted"/>
<protein>
    <submittedName>
        <fullName evidence="10">Ankyrin repeat-containing protein-like protein</fullName>
    </submittedName>
</protein>
<keyword evidence="5 7" id="KW-0040">ANK repeat</keyword>
<feature type="transmembrane region" description="Helical" evidence="8">
    <location>
        <begin position="375"/>
        <end position="395"/>
    </location>
</feature>
<feature type="domain" description="PGG" evidence="9">
    <location>
        <begin position="250"/>
        <end position="361"/>
    </location>
</feature>
<keyword evidence="11" id="KW-1185">Reference proteome</keyword>
<name>A0ABD1H5U4_SALDI</name>
<evidence type="ECO:0000256" key="7">
    <source>
        <dbReference type="PROSITE-ProRule" id="PRU00023"/>
    </source>
</evidence>
<dbReference type="InterPro" id="IPR036770">
    <property type="entry name" value="Ankyrin_rpt-contain_sf"/>
</dbReference>
<keyword evidence="6 8" id="KW-0472">Membrane</keyword>
<feature type="transmembrane region" description="Helical" evidence="8">
    <location>
        <begin position="307"/>
        <end position="327"/>
    </location>
</feature>
<dbReference type="PROSITE" id="PS50297">
    <property type="entry name" value="ANK_REP_REGION"/>
    <property type="match status" value="1"/>
</dbReference>
<dbReference type="InterPro" id="IPR002110">
    <property type="entry name" value="Ankyrin_rpt"/>
</dbReference>
<keyword evidence="2 8" id="KW-0812">Transmembrane</keyword>
<dbReference type="Proteomes" id="UP001567538">
    <property type="component" value="Unassembled WGS sequence"/>
</dbReference>
<dbReference type="PANTHER" id="PTHR24186:SF37">
    <property type="entry name" value="PGG DOMAIN-CONTAINING PROTEIN"/>
    <property type="match status" value="1"/>
</dbReference>
<dbReference type="Pfam" id="PF12796">
    <property type="entry name" value="Ank_2"/>
    <property type="match status" value="2"/>
</dbReference>
<accession>A0ABD1H5U4</accession>
<feature type="repeat" description="ANK" evidence="7">
    <location>
        <begin position="173"/>
        <end position="205"/>
    </location>
</feature>
<evidence type="ECO:0000256" key="2">
    <source>
        <dbReference type="ARBA" id="ARBA00022692"/>
    </source>
</evidence>
<sequence length="417" mass="45358">MAEKKLYDAATIGDVATLKQLLQENQHLLDVVSLTSCLKNVLHIAIKQGQESIVAEVLKSNPELALGLDSNSSSSLHIAAARGDVGIVKRLLAIAPEMCWWRDGHDLNPLHVAAVKGNESVLEEMLRLDSFAAAARLDRGQTVLQLCVKHRQLGTLKVLVEALGDLVNAKDDDGETLLHFAVRTNQPEILELLKESGNKVQRLTKNSAGKTALDVLNDNFRKASTYPKMKQILKKFSSRPFSLDLPIFAQMTMVAAVLIATMAFQAGVSPPGGVWQDEKRDNVTDEILHKAGQAVMATEKADLYKQFIRANIVSFISSLVSILFLATTGSSDQWIFALLATISMLVSMASTGVTYGASLVMTNPFMEEFGLDNSVVVSVCVFVVVMLFIIVISSFRTGTGRAKKLVKKIGPPSCDFS</sequence>
<dbReference type="EMBL" id="JBEAFC010000007">
    <property type="protein sequence ID" value="KAL1551781.1"/>
    <property type="molecule type" value="Genomic_DNA"/>
</dbReference>
<reference evidence="10 11" key="1">
    <citation type="submission" date="2024-06" db="EMBL/GenBank/DDBJ databases">
        <title>A chromosome level genome sequence of Diviner's sage (Salvia divinorum).</title>
        <authorList>
            <person name="Ford S.A."/>
            <person name="Ro D.-K."/>
            <person name="Ness R.W."/>
            <person name="Phillips M.A."/>
        </authorList>
    </citation>
    <scope>NUCLEOTIDE SEQUENCE [LARGE SCALE GENOMIC DNA]</scope>
    <source>
        <strain evidence="10">SAF-2024a</strain>
        <tissue evidence="10">Leaf</tissue>
    </source>
</reference>
<evidence type="ECO:0000313" key="11">
    <source>
        <dbReference type="Proteomes" id="UP001567538"/>
    </source>
</evidence>
<keyword evidence="4 8" id="KW-1133">Transmembrane helix</keyword>
<evidence type="ECO:0000256" key="8">
    <source>
        <dbReference type="SAM" id="Phobius"/>
    </source>
</evidence>